<name>A0A3M7SYB5_BRAPC</name>
<evidence type="ECO:0000256" key="1">
    <source>
        <dbReference type="SAM" id="SignalP"/>
    </source>
</evidence>
<protein>
    <submittedName>
        <fullName evidence="2">Uncharacterized protein</fullName>
    </submittedName>
</protein>
<dbReference type="EMBL" id="REGN01000631">
    <property type="protein sequence ID" value="RNA40560.1"/>
    <property type="molecule type" value="Genomic_DNA"/>
</dbReference>
<dbReference type="AlphaFoldDB" id="A0A3M7SYB5"/>
<reference evidence="2 3" key="1">
    <citation type="journal article" date="2018" name="Sci. Rep.">
        <title>Genomic signatures of local adaptation to the degree of environmental predictability in rotifers.</title>
        <authorList>
            <person name="Franch-Gras L."/>
            <person name="Hahn C."/>
            <person name="Garcia-Roger E.M."/>
            <person name="Carmona M.J."/>
            <person name="Serra M."/>
            <person name="Gomez A."/>
        </authorList>
    </citation>
    <scope>NUCLEOTIDE SEQUENCE [LARGE SCALE GENOMIC DNA]</scope>
    <source>
        <strain evidence="2">HYR1</strain>
    </source>
</reference>
<gene>
    <name evidence="2" type="ORF">BpHYR1_006429</name>
</gene>
<feature type="chain" id="PRO_5018314244" evidence="1">
    <location>
        <begin position="22"/>
        <end position="79"/>
    </location>
</feature>
<sequence length="79" mass="8766">MRSLFEAWLAANLMLFINTLAFMARSDASVQTIGQLLAAWLSTAHVDSQLQSGSCGLRDDRRNGLVCTDEHIPEALFRI</sequence>
<keyword evidence="3" id="KW-1185">Reference proteome</keyword>
<accession>A0A3M7SYB5</accession>
<keyword evidence="1" id="KW-0732">Signal</keyword>
<feature type="signal peptide" evidence="1">
    <location>
        <begin position="1"/>
        <end position="21"/>
    </location>
</feature>
<organism evidence="2 3">
    <name type="scientific">Brachionus plicatilis</name>
    <name type="common">Marine rotifer</name>
    <name type="synonym">Brachionus muelleri</name>
    <dbReference type="NCBI Taxonomy" id="10195"/>
    <lineage>
        <taxon>Eukaryota</taxon>
        <taxon>Metazoa</taxon>
        <taxon>Spiralia</taxon>
        <taxon>Gnathifera</taxon>
        <taxon>Rotifera</taxon>
        <taxon>Eurotatoria</taxon>
        <taxon>Monogononta</taxon>
        <taxon>Pseudotrocha</taxon>
        <taxon>Ploima</taxon>
        <taxon>Brachionidae</taxon>
        <taxon>Brachionus</taxon>
    </lineage>
</organism>
<evidence type="ECO:0000313" key="2">
    <source>
        <dbReference type="EMBL" id="RNA40560.1"/>
    </source>
</evidence>
<dbReference type="Proteomes" id="UP000276133">
    <property type="component" value="Unassembled WGS sequence"/>
</dbReference>
<comment type="caution">
    <text evidence="2">The sequence shown here is derived from an EMBL/GenBank/DDBJ whole genome shotgun (WGS) entry which is preliminary data.</text>
</comment>
<evidence type="ECO:0000313" key="3">
    <source>
        <dbReference type="Proteomes" id="UP000276133"/>
    </source>
</evidence>
<proteinExistence type="predicted"/>